<evidence type="ECO:0000256" key="4">
    <source>
        <dbReference type="ARBA" id="ARBA00022622"/>
    </source>
</evidence>
<feature type="domain" description="Trypanosome variant surface glycoprotein B-type N-terminal" evidence="11">
    <location>
        <begin position="50"/>
        <end position="249"/>
    </location>
</feature>
<evidence type="ECO:0000313" key="14">
    <source>
        <dbReference type="Proteomes" id="UP000000702"/>
    </source>
</evidence>
<keyword evidence="3" id="KW-1003">Cell membrane</keyword>
<dbReference type="GO" id="GO:0098552">
    <property type="term" value="C:side of membrane"/>
    <property type="evidence" value="ECO:0007669"/>
    <property type="project" value="UniProtKB-KW"/>
</dbReference>
<feature type="chain" id="PRO_5007659397" evidence="10">
    <location>
        <begin position="17"/>
        <end position="337"/>
    </location>
</feature>
<comment type="caution">
    <text evidence="12">The sequence shown here is derived from an EMBL/GenBank/DDBJ whole genome shotgun (WGS) entry which is preliminary data.</text>
</comment>
<keyword evidence="14" id="KW-1185">Reference proteome</keyword>
<keyword evidence="8" id="KW-0449">Lipoprotein</keyword>
<keyword evidence="5 10" id="KW-0732">Signal</keyword>
<feature type="signal peptide" evidence="10">
    <location>
        <begin position="1"/>
        <end position="16"/>
    </location>
</feature>
<comment type="function">
    <text evidence="1">VSG forms a coat on the surface of the parasite. The trypanosome evades the immune response of the host by expressing a series of antigenically distinct VSGs from an estimated 1000 VSG genes.</text>
</comment>
<dbReference type="VEuPathDB" id="TriTrypDB:TcIL3000_0_29260"/>
<protein>
    <submittedName>
        <fullName evidence="12">Variant surface glycoprotein</fullName>
    </submittedName>
</protein>
<evidence type="ECO:0000313" key="13">
    <source>
        <dbReference type="EMBL" id="CCD16241.1"/>
    </source>
</evidence>
<dbReference type="Proteomes" id="UP000000702">
    <property type="component" value="Unassembled WGS sequence"/>
</dbReference>
<feature type="compositionally biased region" description="Low complexity" evidence="9">
    <location>
        <begin position="287"/>
        <end position="300"/>
    </location>
</feature>
<dbReference type="VEuPathDB" id="TriTrypDB:TcIL3000_0_11890"/>
<reference evidence="12 14" key="2">
    <citation type="journal article" date="2012" name="Proc. Natl. Acad. Sci. U.S.A.">
        <title>Antigenic diversity is generated by distinct evolutionary mechanisms in African trypanosome species.</title>
        <authorList>
            <person name="Jackson A.P."/>
            <person name="Berry A."/>
            <person name="Aslett M."/>
            <person name="Allison H.C."/>
            <person name="Burton P."/>
            <person name="Vavrova-Anderson J."/>
            <person name="Brown R."/>
            <person name="Browne H."/>
            <person name="Corton N."/>
            <person name="Hauser H."/>
            <person name="Gamble J."/>
            <person name="Gilderthorp R."/>
            <person name="Marcello L."/>
            <person name="McQuillan J."/>
            <person name="Otto T.D."/>
            <person name="Quail M.A."/>
            <person name="Sanders M.J."/>
            <person name="van Tonder A."/>
            <person name="Ginger M.L."/>
            <person name="Field M.C."/>
            <person name="Barry J.D."/>
            <person name="Hertz-Fowler C."/>
            <person name="Berriman M."/>
        </authorList>
    </citation>
    <scope>NUCLEOTIDE SEQUENCE [LARGE SCALE GENOMIC DNA]</scope>
    <source>
        <strain evidence="12 14">IL3000</strain>
    </source>
</reference>
<evidence type="ECO:0000256" key="10">
    <source>
        <dbReference type="SAM" id="SignalP"/>
    </source>
</evidence>
<evidence type="ECO:0000256" key="8">
    <source>
        <dbReference type="ARBA" id="ARBA00023288"/>
    </source>
</evidence>
<sequence length="337" mass="37051">MVKYLMVMMVAVGVCASSDEKNHNGEEHLALCSVLSAAVTIFQSGRGGPTLQKALRRALFGKENGVGDISTLLAELPRTHHNPESRKSWCGECRYYGDPYPGWSIPHDLLCLCTVGENGHPFNSYGSVSQLCGRSVTELGCDHGQRDECHTGQGKGWSTSSTGESARRHVEATWESVVKTCLKKGLNLTVEEARKTLGEKLTVEEHRSAAWERSHYYCGGDFSGGGICVSYNLCGKNGYLKQPHWLEDVYDALLTANFNLPPSYLNTTGFSNTTFDEGEDGDERGPNGDSHNGTHHGSSSTRRRRKRSNHAVSHLFKEDGTLLTHPLLWILSAAFLF</sequence>
<dbReference type="GO" id="GO:0005886">
    <property type="term" value="C:plasma membrane"/>
    <property type="evidence" value="ECO:0007669"/>
    <property type="project" value="UniProtKB-SubCell"/>
</dbReference>
<comment type="subcellular location">
    <subcellularLocation>
        <location evidence="2">Cell membrane</location>
        <topology evidence="2">Lipid-anchor</topology>
        <topology evidence="2">GPI-anchor</topology>
    </subcellularLocation>
</comment>
<gene>
    <name evidence="13" type="ORF">TCIL3000_0_11890</name>
    <name evidence="12" type="ORF">TCIL3000_0_29260</name>
</gene>
<accession>F9W4B2</accession>
<evidence type="ECO:0000256" key="1">
    <source>
        <dbReference type="ARBA" id="ARBA00002523"/>
    </source>
</evidence>
<feature type="region of interest" description="Disordered" evidence="9">
    <location>
        <begin position="271"/>
        <end position="310"/>
    </location>
</feature>
<dbReference type="Pfam" id="PF13206">
    <property type="entry name" value="VSG_B"/>
    <property type="match status" value="1"/>
</dbReference>
<dbReference type="AlphaFoldDB" id="F9W4B2"/>
<evidence type="ECO:0000256" key="3">
    <source>
        <dbReference type="ARBA" id="ARBA00022475"/>
    </source>
</evidence>
<evidence type="ECO:0000256" key="6">
    <source>
        <dbReference type="ARBA" id="ARBA00023136"/>
    </source>
</evidence>
<proteinExistence type="predicted"/>
<keyword evidence="4" id="KW-0336">GPI-anchor</keyword>
<evidence type="ECO:0000256" key="2">
    <source>
        <dbReference type="ARBA" id="ARBA00004609"/>
    </source>
</evidence>
<organism evidence="12 14">
    <name type="scientific">Trypanosoma congolense (strain IL3000)</name>
    <dbReference type="NCBI Taxonomy" id="1068625"/>
    <lineage>
        <taxon>Eukaryota</taxon>
        <taxon>Discoba</taxon>
        <taxon>Euglenozoa</taxon>
        <taxon>Kinetoplastea</taxon>
        <taxon>Metakinetoplastina</taxon>
        <taxon>Trypanosomatida</taxon>
        <taxon>Trypanosomatidae</taxon>
        <taxon>Trypanosoma</taxon>
        <taxon>Nannomonas</taxon>
    </lineage>
</organism>
<dbReference type="InterPro" id="IPR025932">
    <property type="entry name" value="Trypano_VSG_B_N_dom"/>
</dbReference>
<dbReference type="EMBL" id="CAEQ01000536">
    <property type="protein sequence ID" value="CCD12001.1"/>
    <property type="molecule type" value="Genomic_DNA"/>
</dbReference>
<evidence type="ECO:0000313" key="12">
    <source>
        <dbReference type="EMBL" id="CCD12001.1"/>
    </source>
</evidence>
<evidence type="ECO:0000259" key="11">
    <source>
        <dbReference type="Pfam" id="PF13206"/>
    </source>
</evidence>
<dbReference type="EMBL" id="CAEQ01002212">
    <property type="protein sequence ID" value="CCD16241.1"/>
    <property type="molecule type" value="Genomic_DNA"/>
</dbReference>
<evidence type="ECO:0000256" key="5">
    <source>
        <dbReference type="ARBA" id="ARBA00022729"/>
    </source>
</evidence>
<reference evidence="14" key="1">
    <citation type="submission" date="2011-07" db="EMBL/GenBank/DDBJ databases">
        <title>Divergent evolution of antigenic variation in African trypanosomes.</title>
        <authorList>
            <person name="Jackson A.P."/>
            <person name="Berry A."/>
            <person name="Allison H.C."/>
            <person name="Burton P."/>
            <person name="Anderson J."/>
            <person name="Aslett M."/>
            <person name="Brown R."/>
            <person name="Corton N."/>
            <person name="Harris D."/>
            <person name="Hauser H."/>
            <person name="Gamble J."/>
            <person name="Gilderthorp R."/>
            <person name="McQuillan J."/>
            <person name="Quail M.A."/>
            <person name="Sanders M."/>
            <person name="Van Tonder A."/>
            <person name="Ginger M.L."/>
            <person name="Donelson J.E."/>
            <person name="Field M.C."/>
            <person name="Barry J.D."/>
            <person name="Berriman M."/>
            <person name="Hertz-Fowler C."/>
        </authorList>
    </citation>
    <scope>NUCLEOTIDE SEQUENCE [LARGE SCALE GENOMIC DNA]</scope>
    <source>
        <strain evidence="14">IL3000</strain>
    </source>
</reference>
<name>F9W4B2_TRYCI</name>
<evidence type="ECO:0000256" key="9">
    <source>
        <dbReference type="SAM" id="MobiDB-lite"/>
    </source>
</evidence>
<keyword evidence="6" id="KW-0472">Membrane</keyword>
<keyword evidence="7" id="KW-0325">Glycoprotein</keyword>
<evidence type="ECO:0000256" key="7">
    <source>
        <dbReference type="ARBA" id="ARBA00023180"/>
    </source>
</evidence>